<sequence length="393" mass="43997">MTSTTTMKSLYALYKPLPNANDTDTDKGEFLVRRVTDGEVLLAVPAPLTTLRTASFSLEAARSAANLLNHENLVSIHDELVVPLGGGHHMLGFDDHDNNNNGNDSETIIGRRMLLWDYCDAGTLQGVDVLPSGRGKKGWKRVRGNTEAEVDRMPVLHRDIKAENVLLQRPRGIEMYGAVKLGGLGRCWVSGSVSTTRETPVVVMEEKDDVPLGVLRHRRARWQRGGQRGGLAIPRPHRPYTQGSELFAVGALLYRMMVGRALPTVEECADCGCFHITSNDAAEYNPCHDNCVGDVNIDEVFKPLAGYTAYLKALVTLLLRLNRRDEWRASDALNTAWQGFENWAANTDDGRRYRDIFDDIWFRKQNHARLKKRRRETQEDADAMDVDGDVLVV</sequence>
<dbReference type="InterPro" id="IPR000719">
    <property type="entry name" value="Prot_kinase_dom"/>
</dbReference>
<keyword evidence="3" id="KW-1185">Reference proteome</keyword>
<comment type="caution">
    <text evidence="2">The sequence shown here is derived from an EMBL/GenBank/DDBJ whole genome shotgun (WGS) entry which is preliminary data.</text>
</comment>
<evidence type="ECO:0000259" key="1">
    <source>
        <dbReference type="PROSITE" id="PS50011"/>
    </source>
</evidence>
<feature type="domain" description="Protein kinase" evidence="1">
    <location>
        <begin position="1"/>
        <end position="338"/>
    </location>
</feature>
<accession>A0AAJ0LZB3</accession>
<dbReference type="InterPro" id="IPR011009">
    <property type="entry name" value="Kinase-like_dom_sf"/>
</dbReference>
<dbReference type="AlphaFoldDB" id="A0AAJ0LZB3"/>
<dbReference type="EMBL" id="JAUDZG010000006">
    <property type="protein sequence ID" value="KAK3303256.1"/>
    <property type="molecule type" value="Genomic_DNA"/>
</dbReference>
<dbReference type="PROSITE" id="PS50011">
    <property type="entry name" value="PROTEIN_KINASE_DOM"/>
    <property type="match status" value="1"/>
</dbReference>
<dbReference type="GO" id="GO:0005524">
    <property type="term" value="F:ATP binding"/>
    <property type="evidence" value="ECO:0007669"/>
    <property type="project" value="InterPro"/>
</dbReference>
<name>A0AAJ0LZB3_9PEZI</name>
<organism evidence="2 3">
    <name type="scientific">Chaetomium strumarium</name>
    <dbReference type="NCBI Taxonomy" id="1170767"/>
    <lineage>
        <taxon>Eukaryota</taxon>
        <taxon>Fungi</taxon>
        <taxon>Dikarya</taxon>
        <taxon>Ascomycota</taxon>
        <taxon>Pezizomycotina</taxon>
        <taxon>Sordariomycetes</taxon>
        <taxon>Sordariomycetidae</taxon>
        <taxon>Sordariales</taxon>
        <taxon>Chaetomiaceae</taxon>
        <taxon>Chaetomium</taxon>
    </lineage>
</organism>
<dbReference type="InterPro" id="IPR008271">
    <property type="entry name" value="Ser/Thr_kinase_AS"/>
</dbReference>
<protein>
    <recommendedName>
        <fullName evidence="1">Protein kinase domain-containing protein</fullName>
    </recommendedName>
</protein>
<dbReference type="Proteomes" id="UP001273166">
    <property type="component" value="Unassembled WGS sequence"/>
</dbReference>
<evidence type="ECO:0000313" key="2">
    <source>
        <dbReference type="EMBL" id="KAK3303256.1"/>
    </source>
</evidence>
<dbReference type="PROSITE" id="PS00108">
    <property type="entry name" value="PROTEIN_KINASE_ST"/>
    <property type="match status" value="1"/>
</dbReference>
<reference evidence="2" key="2">
    <citation type="submission" date="2023-06" db="EMBL/GenBank/DDBJ databases">
        <authorList>
            <consortium name="Lawrence Berkeley National Laboratory"/>
            <person name="Mondo S.J."/>
            <person name="Hensen N."/>
            <person name="Bonometti L."/>
            <person name="Westerberg I."/>
            <person name="Brannstrom I.O."/>
            <person name="Guillou S."/>
            <person name="Cros-Aarteil S."/>
            <person name="Calhoun S."/>
            <person name="Haridas S."/>
            <person name="Kuo A."/>
            <person name="Pangilinan J."/>
            <person name="Riley R."/>
            <person name="Labutti K."/>
            <person name="Andreopoulos B."/>
            <person name="Lipzen A."/>
            <person name="Chen C."/>
            <person name="Yanf M."/>
            <person name="Daum C."/>
            <person name="Ng V."/>
            <person name="Clum A."/>
            <person name="Steindorff A."/>
            <person name="Ohm R."/>
            <person name="Martin F."/>
            <person name="Silar P."/>
            <person name="Natvig D."/>
            <person name="Lalanne C."/>
            <person name="Gautier V."/>
            <person name="Ament-Velasquez S.L."/>
            <person name="Kruys A."/>
            <person name="Hutchinson M.I."/>
            <person name="Powell A.J."/>
            <person name="Barry K."/>
            <person name="Miller A.N."/>
            <person name="Grigoriev I.V."/>
            <person name="Debuchy R."/>
            <person name="Gladieux P."/>
            <person name="Thoren M.H."/>
            <person name="Johannesson H."/>
        </authorList>
    </citation>
    <scope>NUCLEOTIDE SEQUENCE</scope>
    <source>
        <strain evidence="2">CBS 333.67</strain>
    </source>
</reference>
<reference evidence="2" key="1">
    <citation type="journal article" date="2023" name="Mol. Phylogenet. Evol.">
        <title>Genome-scale phylogeny and comparative genomics of the fungal order Sordariales.</title>
        <authorList>
            <person name="Hensen N."/>
            <person name="Bonometti L."/>
            <person name="Westerberg I."/>
            <person name="Brannstrom I.O."/>
            <person name="Guillou S."/>
            <person name="Cros-Aarteil S."/>
            <person name="Calhoun S."/>
            <person name="Haridas S."/>
            <person name="Kuo A."/>
            <person name="Mondo S."/>
            <person name="Pangilinan J."/>
            <person name="Riley R."/>
            <person name="LaButti K."/>
            <person name="Andreopoulos B."/>
            <person name="Lipzen A."/>
            <person name="Chen C."/>
            <person name="Yan M."/>
            <person name="Daum C."/>
            <person name="Ng V."/>
            <person name="Clum A."/>
            <person name="Steindorff A."/>
            <person name="Ohm R.A."/>
            <person name="Martin F."/>
            <person name="Silar P."/>
            <person name="Natvig D.O."/>
            <person name="Lalanne C."/>
            <person name="Gautier V."/>
            <person name="Ament-Velasquez S.L."/>
            <person name="Kruys A."/>
            <person name="Hutchinson M.I."/>
            <person name="Powell A.J."/>
            <person name="Barry K."/>
            <person name="Miller A.N."/>
            <person name="Grigoriev I.V."/>
            <person name="Debuchy R."/>
            <person name="Gladieux P."/>
            <person name="Hiltunen Thoren M."/>
            <person name="Johannesson H."/>
        </authorList>
    </citation>
    <scope>NUCLEOTIDE SEQUENCE</scope>
    <source>
        <strain evidence="2">CBS 333.67</strain>
    </source>
</reference>
<dbReference type="Gene3D" id="1.10.510.10">
    <property type="entry name" value="Transferase(Phosphotransferase) domain 1"/>
    <property type="match status" value="1"/>
</dbReference>
<dbReference type="RefSeq" id="XP_062719036.1">
    <property type="nucleotide sequence ID" value="XM_062869745.1"/>
</dbReference>
<proteinExistence type="predicted"/>
<dbReference type="GeneID" id="87888574"/>
<gene>
    <name evidence="2" type="ORF">B0T15DRAFT_539642</name>
</gene>
<dbReference type="GO" id="GO:0004672">
    <property type="term" value="F:protein kinase activity"/>
    <property type="evidence" value="ECO:0007669"/>
    <property type="project" value="InterPro"/>
</dbReference>
<evidence type="ECO:0000313" key="3">
    <source>
        <dbReference type="Proteomes" id="UP001273166"/>
    </source>
</evidence>
<dbReference type="SUPFAM" id="SSF56112">
    <property type="entry name" value="Protein kinase-like (PK-like)"/>
    <property type="match status" value="1"/>
</dbReference>